<evidence type="ECO:0000256" key="1">
    <source>
        <dbReference type="SAM" id="MobiDB-lite"/>
    </source>
</evidence>
<accession>A0A1L8CFR4</accession>
<evidence type="ECO:0000259" key="2">
    <source>
        <dbReference type="Pfam" id="PF22479"/>
    </source>
</evidence>
<reference evidence="3 4" key="1">
    <citation type="journal article" date="2016" name="Syst. Appl. Microbiol.">
        <title>Genomic characterization of a fructophilic bee symbiont Lactobacillus kunkeei reveals its niche-specific adaptation.</title>
        <authorList>
            <person name="Maeno S."/>
            <person name="Tanizawa Y."/>
            <person name="Kanesaki Y."/>
            <person name="Kubota E."/>
            <person name="Kumar H."/>
            <person name="Dicks L."/>
            <person name="Salminen S."/>
            <person name="Nakagawa J."/>
            <person name="Arita M."/>
            <person name="Endo A."/>
        </authorList>
    </citation>
    <scope>NUCLEOTIDE SEQUENCE [LARGE SCALE GENOMIC DNA]</scope>
    <source>
        <strain evidence="3 4">FF30-6</strain>
    </source>
</reference>
<dbReference type="Proteomes" id="UP000186588">
    <property type="component" value="Unassembled WGS sequence"/>
</dbReference>
<sequence>MAVNDYIDINLDDVPVQFDYTIDGIDFTFYLYYNEVNDSYYIDLFDENGVQIVNGEKLIYGYPLFGSINDPRLPLINIVPMDEQGNETEVSKLNFTNTVQLFIKDTDDDDTDANTGNSSDEGDDDTVSDNTAHADINDYGTDKSVGDE</sequence>
<feature type="domain" description="Cyanophage baseplate Pam3 plug gp18" evidence="2">
    <location>
        <begin position="6"/>
        <end position="105"/>
    </location>
</feature>
<evidence type="ECO:0000313" key="4">
    <source>
        <dbReference type="Proteomes" id="UP000186588"/>
    </source>
</evidence>
<dbReference type="RefSeq" id="WP_094750409.1">
    <property type="nucleotide sequence ID" value="NZ_BDDX01000001.1"/>
</dbReference>
<gene>
    <name evidence="3" type="ORF">FF306_00137</name>
</gene>
<protein>
    <recommendedName>
        <fullName evidence="2">Cyanophage baseplate Pam3 plug gp18 domain-containing protein</fullName>
    </recommendedName>
</protein>
<comment type="caution">
    <text evidence="3">The sequence shown here is derived from an EMBL/GenBank/DDBJ whole genome shotgun (WGS) entry which is preliminary data.</text>
</comment>
<organism evidence="3 4">
    <name type="scientific">Apilactobacillus kunkeei</name>
    <dbReference type="NCBI Taxonomy" id="148814"/>
    <lineage>
        <taxon>Bacteria</taxon>
        <taxon>Bacillati</taxon>
        <taxon>Bacillota</taxon>
        <taxon>Bacilli</taxon>
        <taxon>Lactobacillales</taxon>
        <taxon>Lactobacillaceae</taxon>
        <taxon>Apilactobacillus</taxon>
    </lineage>
</organism>
<dbReference type="Pfam" id="PF22479">
    <property type="entry name" value="Pam3_gp18"/>
    <property type="match status" value="1"/>
</dbReference>
<evidence type="ECO:0000313" key="3">
    <source>
        <dbReference type="EMBL" id="GAT90046.1"/>
    </source>
</evidence>
<feature type="region of interest" description="Disordered" evidence="1">
    <location>
        <begin position="106"/>
        <end position="148"/>
    </location>
</feature>
<name>A0A1L8CFR4_9LACO</name>
<proteinExistence type="predicted"/>
<dbReference type="EMBL" id="BDDX01000001">
    <property type="protein sequence ID" value="GAT90046.1"/>
    <property type="molecule type" value="Genomic_DNA"/>
</dbReference>
<dbReference type="InterPro" id="IPR054252">
    <property type="entry name" value="Pam3_gp18"/>
</dbReference>
<dbReference type="AlphaFoldDB" id="A0A1L8CFR4"/>